<name>A0A640SEY5_9ACTN</name>
<organism evidence="2 3">
    <name type="scientific">Streptomyces caniferus</name>
    <dbReference type="NCBI Taxonomy" id="285557"/>
    <lineage>
        <taxon>Bacteria</taxon>
        <taxon>Bacillati</taxon>
        <taxon>Actinomycetota</taxon>
        <taxon>Actinomycetes</taxon>
        <taxon>Kitasatosporales</taxon>
        <taxon>Streptomycetaceae</taxon>
        <taxon>Streptomyces</taxon>
    </lineage>
</organism>
<comment type="caution">
    <text evidence="2">The sequence shown here is derived from an EMBL/GenBank/DDBJ whole genome shotgun (WGS) entry which is preliminary data.</text>
</comment>
<gene>
    <name evidence="2" type="ORF">Scani_56820</name>
</gene>
<accession>A0A640SEY5</accession>
<feature type="compositionally biased region" description="Basic and acidic residues" evidence="1">
    <location>
        <begin position="44"/>
        <end position="54"/>
    </location>
</feature>
<reference evidence="2 3" key="1">
    <citation type="submission" date="2019-12" db="EMBL/GenBank/DDBJ databases">
        <title>Whole genome shotgun sequence of Streptomyces caniferus NBRC 15389.</title>
        <authorList>
            <person name="Ichikawa N."/>
            <person name="Kimura A."/>
            <person name="Kitahashi Y."/>
            <person name="Komaki H."/>
            <person name="Tamura T."/>
        </authorList>
    </citation>
    <scope>NUCLEOTIDE SEQUENCE [LARGE SCALE GENOMIC DNA]</scope>
    <source>
        <strain evidence="2 3">NBRC 15389</strain>
    </source>
</reference>
<protein>
    <submittedName>
        <fullName evidence="2">Uncharacterized protein</fullName>
    </submittedName>
</protein>
<evidence type="ECO:0000313" key="3">
    <source>
        <dbReference type="Proteomes" id="UP000435837"/>
    </source>
</evidence>
<evidence type="ECO:0000313" key="2">
    <source>
        <dbReference type="EMBL" id="GFE09414.1"/>
    </source>
</evidence>
<dbReference type="Proteomes" id="UP000435837">
    <property type="component" value="Unassembled WGS sequence"/>
</dbReference>
<dbReference type="EMBL" id="BLIN01000005">
    <property type="protein sequence ID" value="GFE09414.1"/>
    <property type="molecule type" value="Genomic_DNA"/>
</dbReference>
<sequence length="61" mass="6559">MPYIRFSPEAGPTAKTTQHRAISTFVIRENTAASDRVGCGGRGRRPDVRGERGEGAGAVMR</sequence>
<proteinExistence type="predicted"/>
<feature type="region of interest" description="Disordered" evidence="1">
    <location>
        <begin position="36"/>
        <end position="61"/>
    </location>
</feature>
<dbReference type="AlphaFoldDB" id="A0A640SEY5"/>
<evidence type="ECO:0000256" key="1">
    <source>
        <dbReference type="SAM" id="MobiDB-lite"/>
    </source>
</evidence>